<evidence type="ECO:0000313" key="8">
    <source>
        <dbReference type="Proteomes" id="UP000051063"/>
    </source>
</evidence>
<evidence type="ECO:0000259" key="6">
    <source>
        <dbReference type="PROSITE" id="PS51063"/>
    </source>
</evidence>
<feature type="domain" description="HTH crp-type" evidence="6">
    <location>
        <begin position="149"/>
        <end position="220"/>
    </location>
</feature>
<dbReference type="Gene3D" id="2.60.120.10">
    <property type="entry name" value="Jelly Rolls"/>
    <property type="match status" value="1"/>
</dbReference>
<evidence type="ECO:0000259" key="5">
    <source>
        <dbReference type="PROSITE" id="PS50042"/>
    </source>
</evidence>
<dbReference type="InterPro" id="IPR012318">
    <property type="entry name" value="HTH_CRP"/>
</dbReference>
<dbReference type="SUPFAM" id="SSF46785">
    <property type="entry name" value="Winged helix' DNA-binding domain"/>
    <property type="match status" value="1"/>
</dbReference>
<evidence type="ECO:0000256" key="4">
    <source>
        <dbReference type="ARBA" id="ARBA00023163"/>
    </source>
</evidence>
<dbReference type="Pfam" id="PF00027">
    <property type="entry name" value="cNMP_binding"/>
    <property type="match status" value="1"/>
</dbReference>
<keyword evidence="8" id="KW-1185">Reference proteome</keyword>
<evidence type="ECO:0000256" key="2">
    <source>
        <dbReference type="ARBA" id="ARBA00023125"/>
    </source>
</evidence>
<keyword evidence="1" id="KW-0805">Transcription regulation</keyword>
<dbReference type="InterPro" id="IPR036390">
    <property type="entry name" value="WH_DNA-bd_sf"/>
</dbReference>
<comment type="caution">
    <text evidence="7">The sequence shown here is derived from an EMBL/GenBank/DDBJ whole genome shotgun (WGS) entry which is preliminary data.</text>
</comment>
<dbReference type="Gene3D" id="1.10.10.10">
    <property type="entry name" value="Winged helix-like DNA-binding domain superfamily/Winged helix DNA-binding domain"/>
    <property type="match status" value="1"/>
</dbReference>
<keyword evidence="4" id="KW-0804">Transcription</keyword>
<reference evidence="7 8" key="1">
    <citation type="submission" date="2015-09" db="EMBL/GenBank/DDBJ databases">
        <title>Genome sequencing project for genomic taxonomy and phylogenomics of Bacillus-like bacteria.</title>
        <authorList>
            <person name="Liu B."/>
            <person name="Wang J."/>
            <person name="Zhu Y."/>
            <person name="Liu G."/>
            <person name="Chen Q."/>
            <person name="Chen Z."/>
            <person name="Lan J."/>
            <person name="Che J."/>
            <person name="Ge C."/>
            <person name="Shi H."/>
            <person name="Pan Z."/>
            <person name="Liu X."/>
        </authorList>
    </citation>
    <scope>NUCLEOTIDE SEQUENCE [LARGE SCALE GENOMIC DNA]</scope>
    <source>
        <strain evidence="7 8">DSM 8552</strain>
    </source>
</reference>
<dbReference type="InterPro" id="IPR014710">
    <property type="entry name" value="RmlC-like_jellyroll"/>
</dbReference>
<dbReference type="PANTHER" id="PTHR24567:SF26">
    <property type="entry name" value="REGULATORY PROTEIN YEIL"/>
    <property type="match status" value="1"/>
</dbReference>
<dbReference type="Proteomes" id="UP000051063">
    <property type="component" value="Unassembled WGS sequence"/>
</dbReference>
<dbReference type="SMART" id="SM00100">
    <property type="entry name" value="cNMP"/>
    <property type="match status" value="1"/>
</dbReference>
<proteinExistence type="predicted"/>
<keyword evidence="3" id="KW-0010">Activator</keyword>
<dbReference type="RefSeq" id="WP_055744938.1">
    <property type="nucleotide sequence ID" value="NZ_LJJB01000010.1"/>
</dbReference>
<dbReference type="InterPro" id="IPR018490">
    <property type="entry name" value="cNMP-bd_dom_sf"/>
</dbReference>
<sequence>MKERTDKAMLRSLIRESQLHNMFTDDTIHEMHLYEAEKGEILCSKGDQLTQMYFLLTGKIKIFTTSPNGKSLLLRFNNPLAIIGDIEFISHCEVRNTVEFVHPSLLIGISYKLLQERYVNHPPFLQFILQKISHKLYTSSNTTSLNLLYPVENRFASYLLSTTSAEQSSAISEELQTAKLTEIAELLGTSYRHLNRVIRNLCAEQIIERKKGALLIRDRDKIEHLASGNIYE</sequence>
<evidence type="ECO:0000313" key="7">
    <source>
        <dbReference type="EMBL" id="KQL45870.1"/>
    </source>
</evidence>
<name>A0ABR5N5I3_BRECH</name>
<dbReference type="PROSITE" id="PS50042">
    <property type="entry name" value="CNMP_BINDING_3"/>
    <property type="match status" value="1"/>
</dbReference>
<dbReference type="InterPro" id="IPR050397">
    <property type="entry name" value="Env_Response_Regulators"/>
</dbReference>
<keyword evidence="2" id="KW-0238">DNA-binding</keyword>
<organism evidence="7 8">
    <name type="scientific">Brevibacillus choshinensis</name>
    <dbReference type="NCBI Taxonomy" id="54911"/>
    <lineage>
        <taxon>Bacteria</taxon>
        <taxon>Bacillati</taxon>
        <taxon>Bacillota</taxon>
        <taxon>Bacilli</taxon>
        <taxon>Bacillales</taxon>
        <taxon>Paenibacillaceae</taxon>
        <taxon>Brevibacillus</taxon>
    </lineage>
</organism>
<feature type="domain" description="Cyclic nucleotide-binding" evidence="5">
    <location>
        <begin position="26"/>
        <end position="98"/>
    </location>
</feature>
<evidence type="ECO:0000256" key="1">
    <source>
        <dbReference type="ARBA" id="ARBA00023015"/>
    </source>
</evidence>
<dbReference type="Pfam" id="PF13545">
    <property type="entry name" value="HTH_Crp_2"/>
    <property type="match status" value="1"/>
</dbReference>
<gene>
    <name evidence="7" type="ORF">AN963_12640</name>
</gene>
<dbReference type="PROSITE" id="PS51063">
    <property type="entry name" value="HTH_CRP_2"/>
    <property type="match status" value="1"/>
</dbReference>
<accession>A0ABR5N5I3</accession>
<dbReference type="InterPro" id="IPR036388">
    <property type="entry name" value="WH-like_DNA-bd_sf"/>
</dbReference>
<dbReference type="CDD" id="cd00038">
    <property type="entry name" value="CAP_ED"/>
    <property type="match status" value="1"/>
</dbReference>
<evidence type="ECO:0000256" key="3">
    <source>
        <dbReference type="ARBA" id="ARBA00023159"/>
    </source>
</evidence>
<dbReference type="EMBL" id="LJJB01000010">
    <property type="protein sequence ID" value="KQL45870.1"/>
    <property type="molecule type" value="Genomic_DNA"/>
</dbReference>
<dbReference type="PANTHER" id="PTHR24567">
    <property type="entry name" value="CRP FAMILY TRANSCRIPTIONAL REGULATORY PROTEIN"/>
    <property type="match status" value="1"/>
</dbReference>
<dbReference type="InterPro" id="IPR000595">
    <property type="entry name" value="cNMP-bd_dom"/>
</dbReference>
<dbReference type="SUPFAM" id="SSF51206">
    <property type="entry name" value="cAMP-binding domain-like"/>
    <property type="match status" value="1"/>
</dbReference>
<protein>
    <submittedName>
        <fullName evidence="7">Transcriptional regulator</fullName>
    </submittedName>
</protein>